<sequence length="311" mass="33714">MTRTSFANSLLAIAAFATLALTTPVRADDFKAEVKYVEVNGVKLAYYTRGQGKPLVMINGFISTMSLWDPLLVQDLAKNHQLILFDNRGVGLSTDTAENNTTIPQMADDAVALIQALGLKQPDVLGWSMGARIAQQVVIRHPDAVGKVILAAPNPGGSHNIPATKEVEDKLNDPNLPMEGKIGLVFPPEVGGVKAGTEIFARIKQAAADGTAPNDIDVSKQTTERQDRARTTLWSADETNFENLKNVKNPMLVTDGQYDLIDNPANSALIAQQVPFAWLAFFDGGHAFLFQQHEKFTATVEAFLQDSAPTE</sequence>
<feature type="chain" id="PRO_5016127292" description="AB hydrolase-1 domain-containing protein" evidence="1">
    <location>
        <begin position="28"/>
        <end position="311"/>
    </location>
</feature>
<dbReference type="Gene3D" id="3.40.50.1820">
    <property type="entry name" value="alpha/beta hydrolase"/>
    <property type="match status" value="1"/>
</dbReference>
<dbReference type="InterPro" id="IPR029058">
    <property type="entry name" value="AB_hydrolase_fold"/>
</dbReference>
<gene>
    <name evidence="3" type="ORF">DK847_00530</name>
</gene>
<evidence type="ECO:0000313" key="3">
    <source>
        <dbReference type="EMBL" id="PZF78346.1"/>
    </source>
</evidence>
<evidence type="ECO:0000313" key="4">
    <source>
        <dbReference type="Proteomes" id="UP000248795"/>
    </source>
</evidence>
<dbReference type="RefSeq" id="WP_111195673.1">
    <property type="nucleotide sequence ID" value="NZ_QKVK01000001.1"/>
</dbReference>
<evidence type="ECO:0000259" key="2">
    <source>
        <dbReference type="Pfam" id="PF00561"/>
    </source>
</evidence>
<comment type="caution">
    <text evidence="3">The sequence shown here is derived from an EMBL/GenBank/DDBJ whole genome shotgun (WGS) entry which is preliminary data.</text>
</comment>
<feature type="signal peptide" evidence="1">
    <location>
        <begin position="1"/>
        <end position="27"/>
    </location>
</feature>
<dbReference type="PANTHER" id="PTHR43433">
    <property type="entry name" value="HYDROLASE, ALPHA/BETA FOLD FAMILY PROTEIN"/>
    <property type="match status" value="1"/>
</dbReference>
<keyword evidence="1" id="KW-0732">Signal</keyword>
<organism evidence="3 4">
    <name type="scientific">Aestuariivirga litoralis</name>
    <dbReference type="NCBI Taxonomy" id="2650924"/>
    <lineage>
        <taxon>Bacteria</taxon>
        <taxon>Pseudomonadati</taxon>
        <taxon>Pseudomonadota</taxon>
        <taxon>Alphaproteobacteria</taxon>
        <taxon>Hyphomicrobiales</taxon>
        <taxon>Aestuariivirgaceae</taxon>
        <taxon>Aestuariivirga</taxon>
    </lineage>
</organism>
<dbReference type="InterPro" id="IPR050471">
    <property type="entry name" value="AB_hydrolase"/>
</dbReference>
<dbReference type="Pfam" id="PF00561">
    <property type="entry name" value="Abhydrolase_1"/>
    <property type="match status" value="1"/>
</dbReference>
<reference evidence="4" key="1">
    <citation type="submission" date="2018-06" db="EMBL/GenBank/DDBJ databases">
        <title>Aestuariibacter litoralis strain KCTC 52945T.</title>
        <authorList>
            <person name="Li X."/>
            <person name="Salam N."/>
            <person name="Li J.-L."/>
            <person name="Chen Y.-M."/>
            <person name="Yang Z.-W."/>
            <person name="Zhang L.-Y."/>
            <person name="Han M.-X."/>
            <person name="Xiao M."/>
            <person name="Li W.-J."/>
        </authorList>
    </citation>
    <scope>NUCLEOTIDE SEQUENCE [LARGE SCALE GENOMIC DNA]</scope>
    <source>
        <strain evidence="4">KCTC 52945</strain>
    </source>
</reference>
<accession>A0A2W2BY20</accession>
<dbReference type="PANTHER" id="PTHR43433:SF5">
    <property type="entry name" value="AB HYDROLASE-1 DOMAIN-CONTAINING PROTEIN"/>
    <property type="match status" value="1"/>
</dbReference>
<dbReference type="Proteomes" id="UP000248795">
    <property type="component" value="Unassembled WGS sequence"/>
</dbReference>
<keyword evidence="4" id="KW-1185">Reference proteome</keyword>
<name>A0A2W2BY20_9HYPH</name>
<dbReference type="AlphaFoldDB" id="A0A2W2BY20"/>
<protein>
    <recommendedName>
        <fullName evidence="2">AB hydrolase-1 domain-containing protein</fullName>
    </recommendedName>
</protein>
<proteinExistence type="predicted"/>
<evidence type="ECO:0000256" key="1">
    <source>
        <dbReference type="SAM" id="SignalP"/>
    </source>
</evidence>
<dbReference type="EMBL" id="QKVK01000001">
    <property type="protein sequence ID" value="PZF78346.1"/>
    <property type="molecule type" value="Genomic_DNA"/>
</dbReference>
<dbReference type="InterPro" id="IPR000073">
    <property type="entry name" value="AB_hydrolase_1"/>
</dbReference>
<dbReference type="SUPFAM" id="SSF53474">
    <property type="entry name" value="alpha/beta-Hydrolases"/>
    <property type="match status" value="1"/>
</dbReference>
<feature type="domain" description="AB hydrolase-1" evidence="2">
    <location>
        <begin position="53"/>
        <end position="290"/>
    </location>
</feature>